<protein>
    <submittedName>
        <fullName evidence="1">Uncharacterized protein</fullName>
    </submittedName>
</protein>
<name>A0A0A9BE50_ARUDO</name>
<evidence type="ECO:0000313" key="1">
    <source>
        <dbReference type="EMBL" id="JAD60443.1"/>
    </source>
</evidence>
<dbReference type="EMBL" id="GBRH01237452">
    <property type="protein sequence ID" value="JAD60443.1"/>
    <property type="molecule type" value="Transcribed_RNA"/>
</dbReference>
<organism evidence="1">
    <name type="scientific">Arundo donax</name>
    <name type="common">Giant reed</name>
    <name type="synonym">Donax arundinaceus</name>
    <dbReference type="NCBI Taxonomy" id="35708"/>
    <lineage>
        <taxon>Eukaryota</taxon>
        <taxon>Viridiplantae</taxon>
        <taxon>Streptophyta</taxon>
        <taxon>Embryophyta</taxon>
        <taxon>Tracheophyta</taxon>
        <taxon>Spermatophyta</taxon>
        <taxon>Magnoliopsida</taxon>
        <taxon>Liliopsida</taxon>
        <taxon>Poales</taxon>
        <taxon>Poaceae</taxon>
        <taxon>PACMAD clade</taxon>
        <taxon>Arundinoideae</taxon>
        <taxon>Arundineae</taxon>
        <taxon>Arundo</taxon>
    </lineage>
</organism>
<reference evidence="1" key="2">
    <citation type="journal article" date="2015" name="Data Brief">
        <title>Shoot transcriptome of the giant reed, Arundo donax.</title>
        <authorList>
            <person name="Barrero R.A."/>
            <person name="Guerrero F.D."/>
            <person name="Moolhuijzen P."/>
            <person name="Goolsby J.A."/>
            <person name="Tidwell J."/>
            <person name="Bellgard S.E."/>
            <person name="Bellgard M.I."/>
        </authorList>
    </citation>
    <scope>NUCLEOTIDE SEQUENCE</scope>
    <source>
        <tissue evidence="1">Shoot tissue taken approximately 20 cm above the soil surface</tissue>
    </source>
</reference>
<dbReference type="AlphaFoldDB" id="A0A0A9BE50"/>
<reference evidence="1" key="1">
    <citation type="submission" date="2014-09" db="EMBL/GenBank/DDBJ databases">
        <authorList>
            <person name="Magalhaes I.L.F."/>
            <person name="Oliveira U."/>
            <person name="Santos F.R."/>
            <person name="Vidigal T.H.D.A."/>
            <person name="Brescovit A.D."/>
            <person name="Santos A.J."/>
        </authorList>
    </citation>
    <scope>NUCLEOTIDE SEQUENCE</scope>
    <source>
        <tissue evidence="1">Shoot tissue taken approximately 20 cm above the soil surface</tissue>
    </source>
</reference>
<accession>A0A0A9BE50</accession>
<sequence length="85" mass="9029">MREVHLGCPPGFSGLHVSRFTFSSRPLGPCGVGDGDGSSKSELIVATSDSCDSPDAVAVDEDGDLVLDRRTRKKDDKALLVATYF</sequence>
<proteinExistence type="predicted"/>